<evidence type="ECO:0000256" key="3">
    <source>
        <dbReference type="SAM" id="Coils"/>
    </source>
</evidence>
<dbReference type="EMBL" id="PJQM01001128">
    <property type="protein sequence ID" value="RCI03146.1"/>
    <property type="molecule type" value="Genomic_DNA"/>
</dbReference>
<protein>
    <submittedName>
        <fullName evidence="4">THO complex subunit 7</fullName>
    </submittedName>
</protein>
<organism evidence="4 5">
    <name type="scientific">Rhizopus stolonifer</name>
    <name type="common">Rhizopus nigricans</name>
    <dbReference type="NCBI Taxonomy" id="4846"/>
    <lineage>
        <taxon>Eukaryota</taxon>
        <taxon>Fungi</taxon>
        <taxon>Fungi incertae sedis</taxon>
        <taxon>Mucoromycota</taxon>
        <taxon>Mucoromycotina</taxon>
        <taxon>Mucoromycetes</taxon>
        <taxon>Mucorales</taxon>
        <taxon>Mucorineae</taxon>
        <taxon>Rhizopodaceae</taxon>
        <taxon>Rhizopus</taxon>
    </lineage>
</organism>
<evidence type="ECO:0000313" key="5">
    <source>
        <dbReference type="Proteomes" id="UP000253551"/>
    </source>
</evidence>
<proteinExistence type="predicted"/>
<gene>
    <name evidence="4" type="primary">THOC7</name>
    <name evidence="4" type="ORF">CU098_011745</name>
</gene>
<keyword evidence="2" id="KW-0539">Nucleus</keyword>
<dbReference type="OrthoDB" id="205166at2759"/>
<evidence type="ECO:0000256" key="1">
    <source>
        <dbReference type="ARBA" id="ARBA00004123"/>
    </source>
</evidence>
<evidence type="ECO:0000256" key="2">
    <source>
        <dbReference type="ARBA" id="ARBA00023242"/>
    </source>
</evidence>
<comment type="caution">
    <text evidence="4">The sequence shown here is derived from an EMBL/GenBank/DDBJ whole genome shotgun (WGS) entry which is preliminary data.</text>
</comment>
<feature type="coiled-coil region" evidence="3">
    <location>
        <begin position="106"/>
        <end position="160"/>
    </location>
</feature>
<dbReference type="Proteomes" id="UP000253551">
    <property type="component" value="Unassembled WGS sequence"/>
</dbReference>
<comment type="subcellular location">
    <subcellularLocation>
        <location evidence="1">Nucleus</location>
    </subcellularLocation>
</comment>
<dbReference type="InterPro" id="IPR008501">
    <property type="entry name" value="THOC7/Mft1"/>
</dbReference>
<dbReference type="GO" id="GO:0006397">
    <property type="term" value="P:mRNA processing"/>
    <property type="evidence" value="ECO:0007669"/>
    <property type="project" value="InterPro"/>
</dbReference>
<name>A0A367KLS2_RHIST</name>
<dbReference type="Pfam" id="PF05615">
    <property type="entry name" value="THOC7"/>
    <property type="match status" value="1"/>
</dbReference>
<dbReference type="GO" id="GO:0000445">
    <property type="term" value="C:THO complex part of transcription export complex"/>
    <property type="evidence" value="ECO:0007669"/>
    <property type="project" value="InterPro"/>
</dbReference>
<evidence type="ECO:0000313" key="4">
    <source>
        <dbReference type="EMBL" id="RCI03146.1"/>
    </source>
</evidence>
<accession>A0A367KLS2</accession>
<dbReference type="AlphaFoldDB" id="A0A367KLS2"/>
<dbReference type="STRING" id="4846.A0A367KLS2"/>
<keyword evidence="5" id="KW-1185">Reference proteome</keyword>
<sequence>MDDELYLKNRLALDERHVKTIEKKAFEYLDCLYDDTLESAHCRLEGVLVLLLGYQTNLERVASIQAANQKDIQDYQDTSEKTAVIQSQAGADITVLKTDLIEAQRVRDQKLEYDRVAREIMNYETRDTYNESIAELERDIELLQKEKENKQAAFENRKNNLSRLVTGLKDFQASVEQERSVLVSQMIASCFI</sequence>
<reference evidence="4 5" key="1">
    <citation type="journal article" date="2018" name="G3 (Bethesda)">
        <title>Phylogenetic and Phylogenomic Definition of Rhizopus Species.</title>
        <authorList>
            <person name="Gryganskyi A.P."/>
            <person name="Golan J."/>
            <person name="Dolatabadi S."/>
            <person name="Mondo S."/>
            <person name="Robb S."/>
            <person name="Idnurm A."/>
            <person name="Muszewska A."/>
            <person name="Steczkiewicz K."/>
            <person name="Masonjones S."/>
            <person name="Liao H.L."/>
            <person name="Gajdeczka M.T."/>
            <person name="Anike F."/>
            <person name="Vuek A."/>
            <person name="Anishchenko I.M."/>
            <person name="Voigt K."/>
            <person name="de Hoog G.S."/>
            <person name="Smith M.E."/>
            <person name="Heitman J."/>
            <person name="Vilgalys R."/>
            <person name="Stajich J.E."/>
        </authorList>
    </citation>
    <scope>NUCLEOTIDE SEQUENCE [LARGE SCALE GENOMIC DNA]</scope>
    <source>
        <strain evidence="4 5">LSU 92-RS-03</strain>
    </source>
</reference>
<keyword evidence="3" id="KW-0175">Coiled coil</keyword>